<dbReference type="EMBL" id="LJIJ01002662">
    <property type="protein sequence ID" value="ODM89409.1"/>
    <property type="molecule type" value="Genomic_DNA"/>
</dbReference>
<dbReference type="Proteomes" id="UP000094527">
    <property type="component" value="Unassembled WGS sequence"/>
</dbReference>
<protein>
    <submittedName>
        <fullName evidence="4">Glucan endo-1,3-beta-glucosidase A1</fullName>
    </submittedName>
</protein>
<comment type="caution">
    <text evidence="4">The sequence shown here is derived from an EMBL/GenBank/DDBJ whole genome shotgun (WGS) entry which is preliminary data.</text>
</comment>
<dbReference type="Gene3D" id="2.60.120.200">
    <property type="match status" value="1"/>
</dbReference>
<dbReference type="Pfam" id="PF00722">
    <property type="entry name" value="Glyco_hydro_16"/>
    <property type="match status" value="1"/>
</dbReference>
<dbReference type="SUPFAM" id="SSF49899">
    <property type="entry name" value="Concanavalin A-like lectins/glucanases"/>
    <property type="match status" value="1"/>
</dbReference>
<dbReference type="InterPro" id="IPR000757">
    <property type="entry name" value="Beta-glucanase-like"/>
</dbReference>
<dbReference type="GO" id="GO:0004553">
    <property type="term" value="F:hydrolase activity, hydrolyzing O-glycosyl compounds"/>
    <property type="evidence" value="ECO:0007669"/>
    <property type="project" value="InterPro"/>
</dbReference>
<evidence type="ECO:0000313" key="5">
    <source>
        <dbReference type="Proteomes" id="UP000094527"/>
    </source>
</evidence>
<dbReference type="PANTHER" id="PTHR10963:SF55">
    <property type="entry name" value="GLYCOSIDE HYDROLASE FAMILY 16 PROTEIN"/>
    <property type="match status" value="1"/>
</dbReference>
<dbReference type="PANTHER" id="PTHR10963">
    <property type="entry name" value="GLYCOSYL HYDROLASE-RELATED"/>
    <property type="match status" value="1"/>
</dbReference>
<proteinExistence type="inferred from homology"/>
<keyword evidence="2" id="KW-0732">Signal</keyword>
<accession>A0A1D2M8Z3</accession>
<feature type="chain" id="PRO_5008903647" evidence="2">
    <location>
        <begin position="19"/>
        <end position="257"/>
    </location>
</feature>
<dbReference type="InterPro" id="IPR013320">
    <property type="entry name" value="ConA-like_dom_sf"/>
</dbReference>
<dbReference type="STRING" id="48709.A0A1D2M8Z3"/>
<comment type="similarity">
    <text evidence="1">Belongs to the glycosyl hydrolase 16 family.</text>
</comment>
<dbReference type="CDD" id="cd08023">
    <property type="entry name" value="GH16_laminarinase_like"/>
    <property type="match status" value="1"/>
</dbReference>
<gene>
    <name evidence="4" type="ORF">Ocin01_17272</name>
</gene>
<evidence type="ECO:0000259" key="3">
    <source>
        <dbReference type="PROSITE" id="PS51762"/>
    </source>
</evidence>
<evidence type="ECO:0000313" key="4">
    <source>
        <dbReference type="EMBL" id="ODM89409.1"/>
    </source>
</evidence>
<dbReference type="PROSITE" id="PS51762">
    <property type="entry name" value="GH16_2"/>
    <property type="match status" value="1"/>
</dbReference>
<dbReference type="AlphaFoldDB" id="A0A1D2M8Z3"/>
<keyword evidence="5" id="KW-1185">Reference proteome</keyword>
<dbReference type="GO" id="GO:0005975">
    <property type="term" value="P:carbohydrate metabolic process"/>
    <property type="evidence" value="ECO:0007669"/>
    <property type="project" value="InterPro"/>
</dbReference>
<name>A0A1D2M8Z3_ORCCI</name>
<feature type="domain" description="GH16" evidence="3">
    <location>
        <begin position="24"/>
        <end position="257"/>
    </location>
</feature>
<sequence length="257" mass="28989">MGKLSILAFVALCAIGLASRRLELVWEDQFDGEDLGRNYKFDRAAATAGLVESGAVRQPFIHLHENGNLLQFYLRKIRNSCPFPKGSISGPLFWMMPQDSEYGPWPRSGELDIMEYRGQRPTNVLGTIHFGESKENKGQAGSPETTFPMDFSQDFHVHAVDWSPTKIMWMVDGKVYHEETLERNFWPSVYNSNGQPYDKAFHMIINLAVGGMFFGGEPFDPIEAMVGQNQLMKLIGLGNGNGAKFKIIFEKYVPMLP</sequence>
<feature type="signal peptide" evidence="2">
    <location>
        <begin position="1"/>
        <end position="18"/>
    </location>
</feature>
<dbReference type="OrthoDB" id="7772021at2759"/>
<dbReference type="InterPro" id="IPR050546">
    <property type="entry name" value="Glycosyl_Hydrlase_16"/>
</dbReference>
<evidence type="ECO:0000256" key="2">
    <source>
        <dbReference type="SAM" id="SignalP"/>
    </source>
</evidence>
<evidence type="ECO:0000256" key="1">
    <source>
        <dbReference type="ARBA" id="ARBA00006865"/>
    </source>
</evidence>
<organism evidence="4 5">
    <name type="scientific">Orchesella cincta</name>
    <name type="common">Springtail</name>
    <name type="synonym">Podura cincta</name>
    <dbReference type="NCBI Taxonomy" id="48709"/>
    <lineage>
        <taxon>Eukaryota</taxon>
        <taxon>Metazoa</taxon>
        <taxon>Ecdysozoa</taxon>
        <taxon>Arthropoda</taxon>
        <taxon>Hexapoda</taxon>
        <taxon>Collembola</taxon>
        <taxon>Entomobryomorpha</taxon>
        <taxon>Entomobryoidea</taxon>
        <taxon>Orchesellidae</taxon>
        <taxon>Orchesellinae</taxon>
        <taxon>Orchesella</taxon>
    </lineage>
</organism>
<reference evidence="4 5" key="1">
    <citation type="journal article" date="2016" name="Genome Biol. Evol.">
        <title>Gene Family Evolution Reflects Adaptation to Soil Environmental Stressors in the Genome of the Collembolan Orchesella cincta.</title>
        <authorList>
            <person name="Faddeeva-Vakhrusheva A."/>
            <person name="Derks M.F."/>
            <person name="Anvar S.Y."/>
            <person name="Agamennone V."/>
            <person name="Suring W."/>
            <person name="Smit S."/>
            <person name="van Straalen N.M."/>
            <person name="Roelofs D."/>
        </authorList>
    </citation>
    <scope>NUCLEOTIDE SEQUENCE [LARGE SCALE GENOMIC DNA]</scope>
    <source>
        <tissue evidence="4">Mixed pool</tissue>
    </source>
</reference>